<dbReference type="Gene3D" id="2.60.120.10">
    <property type="entry name" value="Jelly Rolls"/>
    <property type="match status" value="1"/>
</dbReference>
<proteinExistence type="predicted"/>
<dbReference type="InterPro" id="IPR014710">
    <property type="entry name" value="RmlC-like_jellyroll"/>
</dbReference>
<dbReference type="Pfam" id="PF07883">
    <property type="entry name" value="Cupin_2"/>
    <property type="match status" value="1"/>
</dbReference>
<name>A0ABM9UQU0_SARVE</name>
<dbReference type="PANTHER" id="PTHR43698">
    <property type="entry name" value="RIBD C-TERMINAL DOMAIN CONTAINING PROTEIN"/>
    <property type="match status" value="1"/>
</dbReference>
<sequence length="144" mass="15921">MKVANKEQFEKENIFGMGMPNDAYAKYFIGDSFLNPLTKPGESAVFLANVTFEPGCRNNWHIHHAKSGGGQILICTAGSGWYQEEGKEAVSLEPGMVITIPTEVKHWHGAKADSWFSHIAVEVPGGETSNEWCEEVSDEVYSKL</sequence>
<reference evidence="2 3" key="1">
    <citation type="submission" date="2015-09" db="EMBL/GenBank/DDBJ databases">
        <authorList>
            <consortium name="Pathogen Informatics"/>
        </authorList>
    </citation>
    <scope>NUCLEOTIDE SEQUENCE [LARGE SCALE GENOMIC DNA]</scope>
    <source>
        <strain evidence="2 3">2789STDY5834858</strain>
    </source>
</reference>
<dbReference type="InterPro" id="IPR011051">
    <property type="entry name" value="RmlC_Cupin_sf"/>
</dbReference>
<comment type="caution">
    <text evidence="2">The sequence shown here is derived from an EMBL/GenBank/DDBJ whole genome shotgun (WGS) entry which is preliminary data.</text>
</comment>
<dbReference type="InterPro" id="IPR047263">
    <property type="entry name" value="HNL-like_cupin"/>
</dbReference>
<accession>A0ABM9UQU0</accession>
<dbReference type="Proteomes" id="UP000095488">
    <property type="component" value="Unassembled WGS sequence"/>
</dbReference>
<protein>
    <submittedName>
        <fullName evidence="2">Cupin domain</fullName>
    </submittedName>
</protein>
<gene>
    <name evidence="2" type="ORF">ERS852473_01457</name>
</gene>
<dbReference type="SUPFAM" id="SSF51182">
    <property type="entry name" value="RmlC-like cupins"/>
    <property type="match status" value="1"/>
</dbReference>
<keyword evidence="3" id="KW-1185">Reference proteome</keyword>
<evidence type="ECO:0000313" key="3">
    <source>
        <dbReference type="Proteomes" id="UP000095488"/>
    </source>
</evidence>
<feature type="domain" description="Cupin type-2" evidence="1">
    <location>
        <begin position="50"/>
        <end position="113"/>
    </location>
</feature>
<dbReference type="CDD" id="cd02233">
    <property type="entry name" value="cupin_HNL-like"/>
    <property type="match status" value="1"/>
</dbReference>
<evidence type="ECO:0000313" key="2">
    <source>
        <dbReference type="EMBL" id="CUN92887.1"/>
    </source>
</evidence>
<dbReference type="RefSeq" id="WP_055259071.1">
    <property type="nucleotide sequence ID" value="NZ_CABIXL010000004.1"/>
</dbReference>
<dbReference type="InterPro" id="IPR013096">
    <property type="entry name" value="Cupin_2"/>
</dbReference>
<evidence type="ECO:0000259" key="1">
    <source>
        <dbReference type="Pfam" id="PF07883"/>
    </source>
</evidence>
<organism evidence="2 3">
    <name type="scientific">Sarcina ventriculi</name>
    <name type="common">Clostridium ventriculi</name>
    <dbReference type="NCBI Taxonomy" id="1267"/>
    <lineage>
        <taxon>Bacteria</taxon>
        <taxon>Bacillati</taxon>
        <taxon>Bacillota</taxon>
        <taxon>Clostridia</taxon>
        <taxon>Eubacteriales</taxon>
        <taxon>Clostridiaceae</taxon>
        <taxon>Sarcina</taxon>
    </lineage>
</organism>
<dbReference type="EMBL" id="CYZR01000004">
    <property type="protein sequence ID" value="CUN92887.1"/>
    <property type="molecule type" value="Genomic_DNA"/>
</dbReference>
<dbReference type="PANTHER" id="PTHR43698:SF1">
    <property type="entry name" value="BLL4564 PROTEIN"/>
    <property type="match status" value="1"/>
</dbReference>